<reference evidence="1 2" key="1">
    <citation type="journal article" date="2022" name="Hortic Res">
        <title>A haplotype resolved chromosomal level avocado genome allows analysis of novel avocado genes.</title>
        <authorList>
            <person name="Nath O."/>
            <person name="Fletcher S.J."/>
            <person name="Hayward A."/>
            <person name="Shaw L.M."/>
            <person name="Masouleh A.K."/>
            <person name="Furtado A."/>
            <person name="Henry R.J."/>
            <person name="Mitter N."/>
        </authorList>
    </citation>
    <scope>NUCLEOTIDE SEQUENCE [LARGE SCALE GENOMIC DNA]</scope>
    <source>
        <strain evidence="2">cv. Hass</strain>
    </source>
</reference>
<evidence type="ECO:0000313" key="2">
    <source>
        <dbReference type="Proteomes" id="UP001234297"/>
    </source>
</evidence>
<dbReference type="Proteomes" id="UP001234297">
    <property type="component" value="Chromosome 2"/>
</dbReference>
<gene>
    <name evidence="1" type="ORF">MRB53_005058</name>
</gene>
<proteinExistence type="predicted"/>
<evidence type="ECO:0000313" key="1">
    <source>
        <dbReference type="EMBL" id="KAJ8643310.1"/>
    </source>
</evidence>
<dbReference type="EMBL" id="CM056810">
    <property type="protein sequence ID" value="KAJ8643310.1"/>
    <property type="molecule type" value="Genomic_DNA"/>
</dbReference>
<protein>
    <submittedName>
        <fullName evidence="1">Uncharacterized protein</fullName>
    </submittedName>
</protein>
<organism evidence="1 2">
    <name type="scientific">Persea americana</name>
    <name type="common">Avocado</name>
    <dbReference type="NCBI Taxonomy" id="3435"/>
    <lineage>
        <taxon>Eukaryota</taxon>
        <taxon>Viridiplantae</taxon>
        <taxon>Streptophyta</taxon>
        <taxon>Embryophyta</taxon>
        <taxon>Tracheophyta</taxon>
        <taxon>Spermatophyta</taxon>
        <taxon>Magnoliopsida</taxon>
        <taxon>Magnoliidae</taxon>
        <taxon>Laurales</taxon>
        <taxon>Lauraceae</taxon>
        <taxon>Persea</taxon>
    </lineage>
</organism>
<keyword evidence="2" id="KW-1185">Reference proteome</keyword>
<sequence length="102" mass="11983">MKIQVQDEPNGLQFRDGDVWLEFPAWDNLLVSVGDLLQIFSNDNYKRAEQRVFADDMMEPPVSLSIFFYPARGGYNLGPFQELLSNNEPPHYRRFTLPQFFH</sequence>
<accession>A0ACC2MCW2</accession>
<name>A0ACC2MCW2_PERAE</name>
<comment type="caution">
    <text evidence="1">The sequence shown here is derived from an EMBL/GenBank/DDBJ whole genome shotgun (WGS) entry which is preliminary data.</text>
</comment>